<dbReference type="PANTHER" id="PTHR33445:SF2">
    <property type="entry name" value="ATP SYNTHASE SUBUNIT B', CHLOROPLASTIC"/>
    <property type="match status" value="1"/>
</dbReference>
<keyword evidence="13" id="KW-1003">Cell membrane</keyword>
<evidence type="ECO:0000256" key="1">
    <source>
        <dbReference type="ARBA" id="ARBA00005513"/>
    </source>
</evidence>
<evidence type="ECO:0000256" key="9">
    <source>
        <dbReference type="ARBA" id="ARBA00023310"/>
    </source>
</evidence>
<evidence type="ECO:0000313" key="16">
    <source>
        <dbReference type="Proteomes" id="UP000291562"/>
    </source>
</evidence>
<dbReference type="InterPro" id="IPR017707">
    <property type="entry name" value="Alt_ATP_synth_F0_bsu"/>
</dbReference>
<evidence type="ECO:0000256" key="3">
    <source>
        <dbReference type="ARBA" id="ARBA00022547"/>
    </source>
</evidence>
<dbReference type="InterPro" id="IPR002146">
    <property type="entry name" value="ATP_synth_b/b'su_bac/chlpt"/>
</dbReference>
<keyword evidence="6 13" id="KW-1133">Transmembrane helix</keyword>
<keyword evidence="5 13" id="KW-0375">Hydrogen ion transport</keyword>
<comment type="subunit">
    <text evidence="13">F-type ATPases have 2 components, F(1) - the catalytic core - and F(0) - the membrane proton channel. F(1) has five subunits: alpha(3), beta(3), gamma(1), delta(1), epsilon(1). F(0) has three main subunits: a(1), b(2) and c(10-14). The alpha and beta chains form an alternating ring which encloses part of the gamma chain. F(1) is attached to F(0) by a central stalk formed by the gamma and epsilon chains, while a peripheral stalk is formed by the delta and b chains.</text>
</comment>
<evidence type="ECO:0000256" key="2">
    <source>
        <dbReference type="ARBA" id="ARBA00022448"/>
    </source>
</evidence>
<dbReference type="InterPro" id="IPR050059">
    <property type="entry name" value="ATP_synthase_B_chain"/>
</dbReference>
<dbReference type="EMBL" id="CP035704">
    <property type="protein sequence ID" value="QBB71155.1"/>
    <property type="molecule type" value="Genomic_DNA"/>
</dbReference>
<dbReference type="GO" id="GO:0046961">
    <property type="term" value="F:proton-transporting ATPase activity, rotational mechanism"/>
    <property type="evidence" value="ECO:0007669"/>
    <property type="project" value="TreeGrafter"/>
</dbReference>
<evidence type="ECO:0000256" key="8">
    <source>
        <dbReference type="ARBA" id="ARBA00023136"/>
    </source>
</evidence>
<reference evidence="15 16" key="1">
    <citation type="submission" date="2019-01" db="EMBL/GenBank/DDBJ databases">
        <title>Pseudolysobacter antarctica gen. nov., sp. nov., isolated from Fildes Peninsula, Antarctica.</title>
        <authorList>
            <person name="Wei Z."/>
            <person name="Peng F."/>
        </authorList>
    </citation>
    <scope>NUCLEOTIDE SEQUENCE [LARGE SCALE GENOMIC DNA]</scope>
    <source>
        <strain evidence="15 16">AQ6-296</strain>
    </source>
</reference>
<accession>A0A411HKW1</accession>
<dbReference type="RefSeq" id="WP_129833884.1">
    <property type="nucleotide sequence ID" value="NZ_CP035704.1"/>
</dbReference>
<evidence type="ECO:0000256" key="5">
    <source>
        <dbReference type="ARBA" id="ARBA00022781"/>
    </source>
</evidence>
<keyword evidence="9 13" id="KW-0066">ATP synthesis</keyword>
<dbReference type="Proteomes" id="UP000291562">
    <property type="component" value="Chromosome"/>
</dbReference>
<keyword evidence="4 13" id="KW-0812">Transmembrane</keyword>
<keyword evidence="7 13" id="KW-0406">Ion transport</keyword>
<evidence type="ECO:0000256" key="13">
    <source>
        <dbReference type="HAMAP-Rule" id="MF_01398"/>
    </source>
</evidence>
<dbReference type="GO" id="GO:0012505">
    <property type="term" value="C:endomembrane system"/>
    <property type="evidence" value="ECO:0007669"/>
    <property type="project" value="UniProtKB-SubCell"/>
</dbReference>
<keyword evidence="3 13" id="KW-0138">CF(0)</keyword>
<feature type="coiled-coil region" evidence="14">
    <location>
        <begin position="74"/>
        <end position="112"/>
    </location>
</feature>
<comment type="function">
    <text evidence="10 13">F(1)F(0) ATP synthase produces ATP from ADP in the presence of a proton or sodium gradient. F-type ATPases consist of two structural domains, F(1) containing the extramembraneous catalytic core and F(0) containing the membrane proton channel, linked together by a central stalk and a peripheral stalk. During catalysis, ATP synthesis in the catalytic domain of F(1) is coupled via a rotary mechanism of the central stalk subunits to proton translocation.</text>
</comment>
<protein>
    <recommendedName>
        <fullName evidence="13">ATP synthase subunit b</fullName>
    </recommendedName>
    <alternativeName>
        <fullName evidence="13">ATP synthase F(0) sector subunit b</fullName>
    </alternativeName>
    <alternativeName>
        <fullName evidence="13">ATPase subunit I</fullName>
    </alternativeName>
    <alternativeName>
        <fullName evidence="13">F-type ATPase subunit b</fullName>
        <shortName evidence="13">F-ATPase subunit b</shortName>
    </alternativeName>
</protein>
<dbReference type="PANTHER" id="PTHR33445">
    <property type="entry name" value="ATP SYNTHASE SUBUNIT B', CHLOROPLASTIC"/>
    <property type="match status" value="1"/>
</dbReference>
<dbReference type="KEGG" id="xbc:ELE36_12785"/>
<organism evidence="15 16">
    <name type="scientific">Pseudolysobacter antarcticus</name>
    <dbReference type="NCBI Taxonomy" id="2511995"/>
    <lineage>
        <taxon>Bacteria</taxon>
        <taxon>Pseudomonadati</taxon>
        <taxon>Pseudomonadota</taxon>
        <taxon>Gammaproteobacteria</taxon>
        <taxon>Lysobacterales</taxon>
        <taxon>Rhodanobacteraceae</taxon>
        <taxon>Pseudolysobacter</taxon>
    </lineage>
</organism>
<dbReference type="CDD" id="cd06503">
    <property type="entry name" value="ATP-synt_Fo_b"/>
    <property type="match status" value="1"/>
</dbReference>
<evidence type="ECO:0000256" key="10">
    <source>
        <dbReference type="ARBA" id="ARBA00025198"/>
    </source>
</evidence>
<dbReference type="GO" id="GO:0046933">
    <property type="term" value="F:proton-transporting ATP synthase activity, rotational mechanism"/>
    <property type="evidence" value="ECO:0007669"/>
    <property type="project" value="UniProtKB-UniRule"/>
</dbReference>
<comment type="subcellular location">
    <subcellularLocation>
        <location evidence="13">Cell membrane</location>
        <topology evidence="13">Single-pass membrane protein</topology>
    </subcellularLocation>
    <subcellularLocation>
        <location evidence="12">Endomembrane system</location>
        <topology evidence="12">Single-pass membrane protein</topology>
    </subcellularLocation>
</comment>
<name>A0A411HKW1_9GAMM</name>
<dbReference type="HAMAP" id="MF_01398">
    <property type="entry name" value="ATP_synth_b_bprime"/>
    <property type="match status" value="1"/>
</dbReference>
<evidence type="ECO:0000256" key="6">
    <source>
        <dbReference type="ARBA" id="ARBA00022989"/>
    </source>
</evidence>
<gene>
    <name evidence="13" type="primary">atpF</name>
    <name evidence="15" type="ORF">ELE36_12785</name>
</gene>
<keyword evidence="16" id="KW-1185">Reference proteome</keyword>
<evidence type="ECO:0000256" key="4">
    <source>
        <dbReference type="ARBA" id="ARBA00022692"/>
    </source>
</evidence>
<dbReference type="AlphaFoldDB" id="A0A411HKW1"/>
<sequence>MLIDWFTVGAQALNFVVLVWLMKRFLYRPILNAIDAREKLIAGKLADASAKQADAAKDQTEFEKKNAEFDQQRAALLKKATDEANTERQRLLDEARKAADDLSAKREQAMLNDAQQLSDAIAKRTEAAVFAITRKTLGDLATASLQERMSEVFIRRLQSMDAQAKASLDAALKSASEPALVRCAFDLPPEQQAAIQKSINETFAADIPLRFETKPALVSGIELSSNGQKLGWSIADYLSSMQTSIGALLKSPAKVETAVAAAKLEIKSA</sequence>
<evidence type="ECO:0000256" key="12">
    <source>
        <dbReference type="ARBA" id="ARBA00037847"/>
    </source>
</evidence>
<feature type="transmembrane region" description="Helical" evidence="13">
    <location>
        <begin position="6"/>
        <end position="22"/>
    </location>
</feature>
<dbReference type="Pfam" id="PF00430">
    <property type="entry name" value="ATP-synt_B"/>
    <property type="match status" value="1"/>
</dbReference>
<dbReference type="OrthoDB" id="466272at2"/>
<dbReference type="NCBIfam" id="TIGR03321">
    <property type="entry name" value="alt_F1F0_F0_B"/>
    <property type="match status" value="1"/>
</dbReference>
<evidence type="ECO:0000256" key="14">
    <source>
        <dbReference type="SAM" id="Coils"/>
    </source>
</evidence>
<evidence type="ECO:0000256" key="11">
    <source>
        <dbReference type="ARBA" id="ARBA00025614"/>
    </source>
</evidence>
<evidence type="ECO:0000256" key="7">
    <source>
        <dbReference type="ARBA" id="ARBA00023065"/>
    </source>
</evidence>
<comment type="similarity">
    <text evidence="1 13">Belongs to the ATPase B chain family.</text>
</comment>
<keyword evidence="14" id="KW-0175">Coiled coil</keyword>
<keyword evidence="8 13" id="KW-0472">Membrane</keyword>
<evidence type="ECO:0000313" key="15">
    <source>
        <dbReference type="EMBL" id="QBB71155.1"/>
    </source>
</evidence>
<comment type="function">
    <text evidence="11">Component of the F(0) channel, it forms part of the peripheral stalk, linking F(1) to F(0). The b'-subunit is a diverged and duplicated form of b found in plants and photosynthetic bacteria.</text>
</comment>
<keyword evidence="2 13" id="KW-0813">Transport</keyword>
<dbReference type="GO" id="GO:0045259">
    <property type="term" value="C:proton-transporting ATP synthase complex"/>
    <property type="evidence" value="ECO:0007669"/>
    <property type="project" value="UniProtKB-KW"/>
</dbReference>
<dbReference type="GO" id="GO:0005886">
    <property type="term" value="C:plasma membrane"/>
    <property type="evidence" value="ECO:0007669"/>
    <property type="project" value="UniProtKB-SubCell"/>
</dbReference>
<proteinExistence type="inferred from homology"/>